<protein>
    <submittedName>
        <fullName evidence="2">DUF305 domain-containing protein</fullName>
    </submittedName>
</protein>
<evidence type="ECO:0000313" key="2">
    <source>
        <dbReference type="EMBL" id="UWP61143.1"/>
    </source>
</evidence>
<dbReference type="PANTHER" id="PTHR36933:SF1">
    <property type="entry name" value="SLL0788 PROTEIN"/>
    <property type="match status" value="1"/>
</dbReference>
<dbReference type="Pfam" id="PF03713">
    <property type="entry name" value="DUF305"/>
    <property type="match status" value="2"/>
</dbReference>
<evidence type="ECO:0000313" key="3">
    <source>
        <dbReference type="Proteomes" id="UP001060164"/>
    </source>
</evidence>
<dbReference type="EMBL" id="CP102290">
    <property type="protein sequence ID" value="UWP61143.1"/>
    <property type="molecule type" value="Genomic_DNA"/>
</dbReference>
<dbReference type="Proteomes" id="UP001060164">
    <property type="component" value="Chromosome"/>
</dbReference>
<accession>A0ABY5VPT2</accession>
<proteinExistence type="predicted"/>
<dbReference type="Gene3D" id="1.20.1260.10">
    <property type="match status" value="2"/>
</dbReference>
<name>A0ABY5VPT2_9FIRM</name>
<dbReference type="InterPro" id="IPR005183">
    <property type="entry name" value="DUF305_CopM-like"/>
</dbReference>
<dbReference type="InterPro" id="IPR012347">
    <property type="entry name" value="Ferritin-like"/>
</dbReference>
<dbReference type="PANTHER" id="PTHR36933">
    <property type="entry name" value="SLL0788 PROTEIN"/>
    <property type="match status" value="1"/>
</dbReference>
<dbReference type="PROSITE" id="PS51257">
    <property type="entry name" value="PROKAR_LIPOPROTEIN"/>
    <property type="match status" value="1"/>
</dbReference>
<feature type="domain" description="DUF305" evidence="1">
    <location>
        <begin position="150"/>
        <end position="205"/>
    </location>
</feature>
<gene>
    <name evidence="2" type="ORF">NQ502_08975</name>
</gene>
<reference evidence="2" key="1">
    <citation type="journal article" date="2022" name="Cell">
        <title>Design, construction, and in vivo augmentation of a complex gut microbiome.</title>
        <authorList>
            <person name="Cheng A.G."/>
            <person name="Ho P.Y."/>
            <person name="Aranda-Diaz A."/>
            <person name="Jain S."/>
            <person name="Yu F.B."/>
            <person name="Meng X."/>
            <person name="Wang M."/>
            <person name="Iakiviak M."/>
            <person name="Nagashima K."/>
            <person name="Zhao A."/>
            <person name="Murugkar P."/>
            <person name="Patil A."/>
            <person name="Atabakhsh K."/>
            <person name="Weakley A."/>
            <person name="Yan J."/>
            <person name="Brumbaugh A.R."/>
            <person name="Higginbottom S."/>
            <person name="Dimas A."/>
            <person name="Shiver A.L."/>
            <person name="Deutschbauer A."/>
            <person name="Neff N."/>
            <person name="Sonnenburg J.L."/>
            <person name="Huang K.C."/>
            <person name="Fischbach M.A."/>
        </authorList>
    </citation>
    <scope>NUCLEOTIDE SEQUENCE</scope>
    <source>
        <strain evidence="2">DSM 19829</strain>
    </source>
</reference>
<feature type="domain" description="DUF305" evidence="1">
    <location>
        <begin position="33"/>
        <end position="108"/>
    </location>
</feature>
<evidence type="ECO:0000259" key="1">
    <source>
        <dbReference type="Pfam" id="PF03713"/>
    </source>
</evidence>
<keyword evidence="3" id="KW-1185">Reference proteome</keyword>
<dbReference type="RefSeq" id="WP_044983161.1">
    <property type="nucleotide sequence ID" value="NZ_CABLBR010000009.1"/>
</dbReference>
<sequence>MKKYLFITILTCMMLFLFGCEKKDDSKLESYLTEEKGYMDLMMENMDNVEDTGNASLDFLYGMIPHHEAAIDMSRSYLKHAGDKARFSEMANDIISAQDQEIDQMNDMIKRIEKSGRTDFDQEQDYLEKYNKMMLEHHEGHSDTNAGDLDTAFAMGMSMHHQMAIDMAEAIVYNTEDEEVIEFARNIISLQKQEMEEMQKYLDGEGHAH</sequence>
<organism evidence="2 3">
    <name type="scientific">Ruminococcus gauvreauii</name>
    <dbReference type="NCBI Taxonomy" id="438033"/>
    <lineage>
        <taxon>Bacteria</taxon>
        <taxon>Bacillati</taxon>
        <taxon>Bacillota</taxon>
        <taxon>Clostridia</taxon>
        <taxon>Eubacteriales</taxon>
        <taxon>Oscillospiraceae</taxon>
        <taxon>Ruminococcus</taxon>
    </lineage>
</organism>